<dbReference type="SUPFAM" id="SSF82171">
    <property type="entry name" value="DPP6 N-terminal domain-like"/>
    <property type="match status" value="1"/>
</dbReference>
<dbReference type="RefSeq" id="WP_188314746.1">
    <property type="nucleotide sequence ID" value="NZ_JABTCG010000004.1"/>
</dbReference>
<evidence type="ECO:0000313" key="7">
    <source>
        <dbReference type="Proteomes" id="UP000598350"/>
    </source>
</evidence>
<dbReference type="SUPFAM" id="SSF53474">
    <property type="entry name" value="alpha/beta-Hydrolases"/>
    <property type="match status" value="1"/>
</dbReference>
<feature type="domain" description="Dipeptidylpeptidase IV N-terminal" evidence="5">
    <location>
        <begin position="99"/>
        <end position="437"/>
    </location>
</feature>
<dbReference type="PROSITE" id="PS00708">
    <property type="entry name" value="PRO_ENDOPEP_SER"/>
    <property type="match status" value="1"/>
</dbReference>
<feature type="domain" description="Peptidase S9 prolyl oligopeptidase catalytic" evidence="4">
    <location>
        <begin position="528"/>
        <end position="723"/>
    </location>
</feature>
<dbReference type="Pfam" id="PF00326">
    <property type="entry name" value="Peptidase_S9"/>
    <property type="match status" value="1"/>
</dbReference>
<evidence type="ECO:0000259" key="5">
    <source>
        <dbReference type="Pfam" id="PF00930"/>
    </source>
</evidence>
<keyword evidence="7" id="KW-1185">Reference proteome</keyword>
<dbReference type="Gene3D" id="3.40.50.1820">
    <property type="entry name" value="alpha/beta hydrolase"/>
    <property type="match status" value="1"/>
</dbReference>
<evidence type="ECO:0000259" key="4">
    <source>
        <dbReference type="Pfam" id="PF00326"/>
    </source>
</evidence>
<dbReference type="InterPro" id="IPR002471">
    <property type="entry name" value="Pept_S9_AS"/>
</dbReference>
<organism evidence="6 7">
    <name type="scientific">Maribacter arenosus</name>
    <dbReference type="NCBI Taxonomy" id="1854708"/>
    <lineage>
        <taxon>Bacteria</taxon>
        <taxon>Pseudomonadati</taxon>
        <taxon>Bacteroidota</taxon>
        <taxon>Flavobacteriia</taxon>
        <taxon>Flavobacteriales</taxon>
        <taxon>Flavobacteriaceae</taxon>
        <taxon>Maribacter</taxon>
    </lineage>
</organism>
<evidence type="ECO:0000256" key="3">
    <source>
        <dbReference type="SAM" id="MobiDB-lite"/>
    </source>
</evidence>
<name>A0ABR7VHK6_9FLAO</name>
<dbReference type="PANTHER" id="PTHR11731:SF193">
    <property type="entry name" value="DIPEPTIDYL PEPTIDASE 9"/>
    <property type="match status" value="1"/>
</dbReference>
<dbReference type="Pfam" id="PF00930">
    <property type="entry name" value="DPPIV_N"/>
    <property type="match status" value="1"/>
</dbReference>
<keyword evidence="1" id="KW-0645">Protease</keyword>
<dbReference type="InterPro" id="IPR001375">
    <property type="entry name" value="Peptidase_S9_cat"/>
</dbReference>
<feature type="region of interest" description="Disordered" evidence="3">
    <location>
        <begin position="749"/>
        <end position="793"/>
    </location>
</feature>
<dbReference type="PANTHER" id="PTHR11731">
    <property type="entry name" value="PROTEASE FAMILY S9B,C DIPEPTIDYL-PEPTIDASE IV-RELATED"/>
    <property type="match status" value="1"/>
</dbReference>
<dbReference type="InterPro" id="IPR029058">
    <property type="entry name" value="AB_hydrolase_fold"/>
</dbReference>
<proteinExistence type="predicted"/>
<evidence type="ECO:0000313" key="6">
    <source>
        <dbReference type="EMBL" id="MBD0851642.1"/>
    </source>
</evidence>
<dbReference type="InterPro" id="IPR050278">
    <property type="entry name" value="Serine_Prot_S9B/DPPIV"/>
</dbReference>
<dbReference type="Gene3D" id="2.140.10.30">
    <property type="entry name" value="Dipeptidylpeptidase IV, N-terminal domain"/>
    <property type="match status" value="1"/>
</dbReference>
<dbReference type="EMBL" id="JABTCG010000004">
    <property type="protein sequence ID" value="MBD0851642.1"/>
    <property type="molecule type" value="Genomic_DNA"/>
</dbReference>
<gene>
    <name evidence="6" type="ORF">HPE63_13260</name>
</gene>
<dbReference type="InterPro" id="IPR002469">
    <property type="entry name" value="Peptidase_S9B_N"/>
</dbReference>
<protein>
    <submittedName>
        <fullName evidence="6">S9 family peptidase</fullName>
    </submittedName>
</protein>
<feature type="compositionally biased region" description="Basic and acidic residues" evidence="3">
    <location>
        <begin position="781"/>
        <end position="793"/>
    </location>
</feature>
<sequence length="793" mass="90122">MIKSRLFLLLSFGFLAFTFGQGKKITVEEIYRGGFRTSGMDELRSMKNGEQYTLLNVDRYKKSASIDIYDYKTLEMVGSVVNSADSDKIPSFSSYTFSGDENKVLLATELESIYRHSTMGIFYVYDIASKSIIKVSEKKIQEPLFSPNGSQVAYALDNNLYIFNIDSGITTQLTKDGEKNKVINGITDWVYEEEFAFVRAFEWNSNGTKIAFLRFDETDVPEFSMDVYGTDLYQKQQVFKYPKAGENNALVELHLYDMDSGNTSKIALDDPDYIPRIKWMNHPDYLSATTLNRHQDHLKLYAVNADNNTAKLLLEESDKAYVAIHDHLTFLADDSFIWTSERDGYNHLYLYSSNGKLMNQITKGNWEVTDYYGYDQNEDRIYYQSTENGSINRGVYSIESNGKRKKGLANENGTNTADFSANFTYFINSYSSATAPYRYTLHQALTGMKLKDIKDNRALVEKLKEYDISPKEFSTMAVNGNELNMYMIKPSDFDSSKQYPLLLFQYSGPGSQSVANSWAGTNDYWHFMLASEGYIIACIDGRGTGFKGRDFKKITHKELGKYEVEDQISAAKKLSELPYIDAHRTGIWGWSYGGFMSTNCILKGNDVFETAIAVAPVTSWRFYDTIYTERYMQTPQENASGYDDNSPFNYAGMLKGNYLLAHGSGDDNVHVQNTMRMIEALIQANKQFDWAIYPDKNHGISGGNTRIHLFNKMTNFIHQHLGDKNKSMYANTSSSTKFNSTVTANKSSLVKESTKISTSNSKTDTDVSNFQKEAITKQIGAKKESPKKRTEKD</sequence>
<accession>A0ABR7VHK6</accession>
<evidence type="ECO:0000256" key="2">
    <source>
        <dbReference type="ARBA" id="ARBA00022801"/>
    </source>
</evidence>
<reference evidence="6 7" key="1">
    <citation type="submission" date="2020-05" db="EMBL/GenBank/DDBJ databases">
        <title>The draft genome sequence of Maribacter arenosus CAU 1321.</title>
        <authorList>
            <person name="Mu L."/>
        </authorList>
    </citation>
    <scope>NUCLEOTIDE SEQUENCE [LARGE SCALE GENOMIC DNA]</scope>
    <source>
        <strain evidence="6 7">CAU 1321</strain>
    </source>
</reference>
<feature type="compositionally biased region" description="Polar residues" evidence="3">
    <location>
        <begin position="749"/>
        <end position="771"/>
    </location>
</feature>
<evidence type="ECO:0000256" key="1">
    <source>
        <dbReference type="ARBA" id="ARBA00022670"/>
    </source>
</evidence>
<dbReference type="Proteomes" id="UP000598350">
    <property type="component" value="Unassembled WGS sequence"/>
</dbReference>
<keyword evidence="2" id="KW-0378">Hydrolase</keyword>
<comment type="caution">
    <text evidence="6">The sequence shown here is derived from an EMBL/GenBank/DDBJ whole genome shotgun (WGS) entry which is preliminary data.</text>
</comment>